<dbReference type="InterPro" id="IPR023213">
    <property type="entry name" value="CAT-like_dom_sf"/>
</dbReference>
<dbReference type="EMBL" id="QZBD01000047">
    <property type="protein sequence ID" value="THY33596.1"/>
    <property type="molecule type" value="Genomic_DNA"/>
</dbReference>
<dbReference type="Proteomes" id="UP000306584">
    <property type="component" value="Unassembled WGS sequence"/>
</dbReference>
<dbReference type="PANTHER" id="PTHR45527:SF3">
    <property type="entry name" value="SIDEROPHORE SYNTHETASE (EUROFUNG)"/>
    <property type="match status" value="1"/>
</dbReference>
<gene>
    <name evidence="6" type="ORF">D6D01_02194</name>
</gene>
<dbReference type="InterPro" id="IPR020845">
    <property type="entry name" value="AMP-binding_CS"/>
</dbReference>
<dbReference type="FunFam" id="3.30.300.30:FF:000015">
    <property type="entry name" value="Nonribosomal peptide synthase SidD"/>
    <property type="match status" value="1"/>
</dbReference>
<proteinExistence type="inferred from homology"/>
<dbReference type="GO" id="GO:0005737">
    <property type="term" value="C:cytoplasm"/>
    <property type="evidence" value="ECO:0007669"/>
    <property type="project" value="TreeGrafter"/>
</dbReference>
<dbReference type="Gene3D" id="3.40.50.12780">
    <property type="entry name" value="N-terminal domain of ligase-like"/>
    <property type="match status" value="1"/>
</dbReference>
<evidence type="ECO:0000256" key="1">
    <source>
        <dbReference type="ARBA" id="ARBA00022450"/>
    </source>
</evidence>
<dbReference type="Pfam" id="PF00550">
    <property type="entry name" value="PP-binding"/>
    <property type="match status" value="1"/>
</dbReference>
<dbReference type="InterPro" id="IPR006162">
    <property type="entry name" value="Ppantetheine_attach_site"/>
</dbReference>
<comment type="similarity">
    <text evidence="4">Belongs to the NRP synthetase family.</text>
</comment>
<dbReference type="InterPro" id="IPR001242">
    <property type="entry name" value="Condensation_dom"/>
</dbReference>
<evidence type="ECO:0000313" key="6">
    <source>
        <dbReference type="EMBL" id="THY33596.1"/>
    </source>
</evidence>
<keyword evidence="1" id="KW-0596">Phosphopantetheine</keyword>
<evidence type="ECO:0000256" key="2">
    <source>
        <dbReference type="ARBA" id="ARBA00022553"/>
    </source>
</evidence>
<dbReference type="CDD" id="cd05918">
    <property type="entry name" value="A_NRPS_SidN3_like"/>
    <property type="match status" value="1"/>
</dbReference>
<protein>
    <submittedName>
        <fullName evidence="6">Amino acid adenylation</fullName>
    </submittedName>
</protein>
<evidence type="ECO:0000256" key="3">
    <source>
        <dbReference type="ARBA" id="ARBA00022598"/>
    </source>
</evidence>
<dbReference type="InterPro" id="IPR045851">
    <property type="entry name" value="AMP-bd_C_sf"/>
</dbReference>
<dbReference type="PROSITE" id="PS50075">
    <property type="entry name" value="CARRIER"/>
    <property type="match status" value="1"/>
</dbReference>
<name>A0A4S9LUN5_AURPU</name>
<dbReference type="SUPFAM" id="SSF56801">
    <property type="entry name" value="Acetyl-CoA synthetase-like"/>
    <property type="match status" value="1"/>
</dbReference>
<dbReference type="Gene3D" id="3.30.300.30">
    <property type="match status" value="1"/>
</dbReference>
<dbReference type="SUPFAM" id="SSF47336">
    <property type="entry name" value="ACP-like"/>
    <property type="match status" value="1"/>
</dbReference>
<dbReference type="Pfam" id="PF00501">
    <property type="entry name" value="AMP-binding"/>
    <property type="match status" value="1"/>
</dbReference>
<dbReference type="PROSITE" id="PS00012">
    <property type="entry name" value="PHOSPHOPANTETHEINE"/>
    <property type="match status" value="1"/>
</dbReference>
<dbReference type="InterPro" id="IPR000873">
    <property type="entry name" value="AMP-dep_synth/lig_dom"/>
</dbReference>
<evidence type="ECO:0000256" key="4">
    <source>
        <dbReference type="ARBA" id="ARBA00029454"/>
    </source>
</evidence>
<evidence type="ECO:0000313" key="7">
    <source>
        <dbReference type="Proteomes" id="UP000306584"/>
    </source>
</evidence>
<dbReference type="Gene3D" id="3.30.559.10">
    <property type="entry name" value="Chloramphenicol acetyltransferase-like domain"/>
    <property type="match status" value="1"/>
</dbReference>
<dbReference type="AlphaFoldDB" id="A0A4S9LUN5"/>
<dbReference type="SUPFAM" id="SSF52777">
    <property type="entry name" value="CoA-dependent acyltransferases"/>
    <property type="match status" value="2"/>
</dbReference>
<reference evidence="6 7" key="1">
    <citation type="submission" date="2018-10" db="EMBL/GenBank/DDBJ databases">
        <title>Fifty Aureobasidium pullulans genomes reveal a recombining polyextremotolerant generalist.</title>
        <authorList>
            <person name="Gostincar C."/>
            <person name="Turk M."/>
            <person name="Zajc J."/>
            <person name="Gunde-Cimerman N."/>
        </authorList>
    </citation>
    <scope>NUCLEOTIDE SEQUENCE [LARGE SCALE GENOMIC DNA]</scope>
    <source>
        <strain evidence="6 7">EXF-6604</strain>
    </source>
</reference>
<dbReference type="Gene3D" id="1.10.1200.10">
    <property type="entry name" value="ACP-like"/>
    <property type="match status" value="1"/>
</dbReference>
<dbReference type="GO" id="GO:0044550">
    <property type="term" value="P:secondary metabolite biosynthetic process"/>
    <property type="evidence" value="ECO:0007669"/>
    <property type="project" value="TreeGrafter"/>
</dbReference>
<dbReference type="Gene3D" id="3.30.559.30">
    <property type="entry name" value="Nonribosomal peptide synthetase, condensation domain"/>
    <property type="match status" value="1"/>
</dbReference>
<dbReference type="PANTHER" id="PTHR45527">
    <property type="entry name" value="NONRIBOSOMAL PEPTIDE SYNTHETASE"/>
    <property type="match status" value="1"/>
</dbReference>
<accession>A0A4S9LUN5</accession>
<dbReference type="InterPro" id="IPR036736">
    <property type="entry name" value="ACP-like_sf"/>
</dbReference>
<dbReference type="Pfam" id="PF00668">
    <property type="entry name" value="Condensation"/>
    <property type="match status" value="1"/>
</dbReference>
<organism evidence="6 7">
    <name type="scientific">Aureobasidium pullulans</name>
    <name type="common">Black yeast</name>
    <name type="synonym">Pullularia pullulans</name>
    <dbReference type="NCBI Taxonomy" id="5580"/>
    <lineage>
        <taxon>Eukaryota</taxon>
        <taxon>Fungi</taxon>
        <taxon>Dikarya</taxon>
        <taxon>Ascomycota</taxon>
        <taxon>Pezizomycotina</taxon>
        <taxon>Dothideomycetes</taxon>
        <taxon>Dothideomycetidae</taxon>
        <taxon>Dothideales</taxon>
        <taxon>Saccotheciaceae</taxon>
        <taxon>Aureobasidium</taxon>
    </lineage>
</organism>
<dbReference type="InterPro" id="IPR009081">
    <property type="entry name" value="PP-bd_ACP"/>
</dbReference>
<sequence>MVPTDDLNTIWKWNSHLPTRINASVLEILRRSFANLPSAVAIDAWDGTFTYNELDRLSDGLAAQLHLQSLVFPGAIVPLCFEKSRWCPVALLAVMKAGGASVLLDLDQVNTRLQSVIDQIKPSIILSSDGGRTVAGEIAPSIKLISVGDHFESAVKLKHERYNLPTSIVSPSGSSLLYIIFTSGSTGNPKGIRITHANWASAWYHQAKAVGIRPDSRVYDFSAYSFDVTWCNLVHALAAGACLCIPSREERKSDVATSIHKFRATDVILTPTTARIFQPESVPTLRNLLLIGEKPRKQDLEVWKSILKIVYGPSECTTFVTGIENEDISDTPGAIGRGLGAHTWILDETGSKLVPLGDVGELWLEGPLVGSGYLDDHVKTAAAFVENPVWLIEGSQVHCGRRGRLYRTGDLVKYDTQGSFVFVCRRDSQVKIRGQRVELGEIEHHIRGCISTSDASFEAIVECIATSSTDEPRLVAFVAPTASSENLQADTNASVKFALQDLEGKLSKLMPPYMIPSSYIPMAAIPTGPTGKTDRKELRNIGANLDLSAFRLRSTDSGSLAARSLTDMEKRLAVRWAEVLNVQASDIEAHDSFIQLGGDSIHAMNLIRIAHKHGLVFTVADVLRNTALSDLANVVKEKEPSLEGNSVCTVAGTKQRPSDFVLDFPGALKTLPVTYIQEHCLGPAMLEPAQGSYLFYMDFPPTFSTEQVMSAVEATWKNLDTLRVVFIRDQHGYRQYFVNDPPPTEVMLANSDLGAFSEAVFTPMISQPTRLNEIYTRFLIIEDLYGNKRLGLRLNHAQFDGFSEGILRQCLSASAKGEVLQARTGSADYMLHVTEREEATLNHWTAFLQGSEPLPLFDTETFLPPKINLESNSVKTPANDLFHAPTDVFVAACASLLSKRHAKEDVVFSTVVSGRSSLPPHLSDTATPCLNIIPFRVTVHKDESLQDIIPRVRAQRIANLEYEIATTSNILEICTTWPVHERRFTYTVLFQYSNDQDGHSAEYALNMFGSTGPLESEEGVLLVAVPRQDEWVVTVAGNQKFCRKEEVGLMLRQLTSILNNLTSN</sequence>
<keyword evidence="2" id="KW-0597">Phosphoprotein</keyword>
<dbReference type="GO" id="GO:0031177">
    <property type="term" value="F:phosphopantetheine binding"/>
    <property type="evidence" value="ECO:0007669"/>
    <property type="project" value="TreeGrafter"/>
</dbReference>
<feature type="domain" description="Carrier" evidence="5">
    <location>
        <begin position="563"/>
        <end position="639"/>
    </location>
</feature>
<evidence type="ECO:0000259" key="5">
    <source>
        <dbReference type="PROSITE" id="PS50075"/>
    </source>
</evidence>
<dbReference type="GO" id="GO:0043041">
    <property type="term" value="P:amino acid activation for nonribosomal peptide biosynthetic process"/>
    <property type="evidence" value="ECO:0007669"/>
    <property type="project" value="TreeGrafter"/>
</dbReference>
<dbReference type="FunFam" id="1.10.1200.10:FF:000005">
    <property type="entry name" value="Nonribosomal peptide synthetase 1"/>
    <property type="match status" value="1"/>
</dbReference>
<dbReference type="GO" id="GO:0016874">
    <property type="term" value="F:ligase activity"/>
    <property type="evidence" value="ECO:0007669"/>
    <property type="project" value="UniProtKB-KW"/>
</dbReference>
<dbReference type="PROSITE" id="PS00455">
    <property type="entry name" value="AMP_BINDING"/>
    <property type="match status" value="1"/>
</dbReference>
<dbReference type="InterPro" id="IPR042099">
    <property type="entry name" value="ANL_N_sf"/>
</dbReference>
<keyword evidence="3" id="KW-0436">Ligase</keyword>
<comment type="caution">
    <text evidence="6">The sequence shown here is derived from an EMBL/GenBank/DDBJ whole genome shotgun (WGS) entry which is preliminary data.</text>
</comment>